<dbReference type="Gene3D" id="3.30.230.30">
    <property type="entry name" value="Impact, N-terminal domain"/>
    <property type="match status" value="1"/>
</dbReference>
<dbReference type="Pfam" id="PF09186">
    <property type="entry name" value="DUF1949"/>
    <property type="match status" value="1"/>
</dbReference>
<evidence type="ECO:0000313" key="4">
    <source>
        <dbReference type="EMBL" id="KJY60922.1"/>
    </source>
</evidence>
<dbReference type="NCBIfam" id="TIGR00257">
    <property type="entry name" value="IMPACT_YIGZ"/>
    <property type="match status" value="1"/>
</dbReference>
<dbReference type="SUPFAM" id="SSF54980">
    <property type="entry name" value="EF-G C-terminal domain-like"/>
    <property type="match status" value="1"/>
</dbReference>
<protein>
    <recommendedName>
        <fullName evidence="6">YigZ family protein</fullName>
    </recommendedName>
</protein>
<dbReference type="InterPro" id="IPR001498">
    <property type="entry name" value="Impact_N"/>
</dbReference>
<evidence type="ECO:0000313" key="5">
    <source>
        <dbReference type="Proteomes" id="UP000033558"/>
    </source>
</evidence>
<dbReference type="RefSeq" id="WP_046316911.1">
    <property type="nucleotide sequence ID" value="NZ_JBHSZT010000010.1"/>
</dbReference>
<feature type="domain" description="Impact N-terminal" evidence="2">
    <location>
        <begin position="21"/>
        <end position="123"/>
    </location>
</feature>
<dbReference type="PATRIC" id="fig|1218492.5.peg.1254"/>
<dbReference type="PANTHER" id="PTHR16301">
    <property type="entry name" value="IMPACT-RELATED"/>
    <property type="match status" value="1"/>
</dbReference>
<dbReference type="InterPro" id="IPR015269">
    <property type="entry name" value="UPF0029_Impact_C"/>
</dbReference>
<feature type="domain" description="UPF0029" evidence="3">
    <location>
        <begin position="141"/>
        <end position="192"/>
    </location>
</feature>
<gene>
    <name evidence="4" type="ORF">JG30_11100</name>
</gene>
<dbReference type="InterPro" id="IPR035647">
    <property type="entry name" value="EFG_III/V"/>
</dbReference>
<dbReference type="GO" id="GO:0006446">
    <property type="term" value="P:regulation of translational initiation"/>
    <property type="evidence" value="ECO:0007669"/>
    <property type="project" value="TreeGrafter"/>
</dbReference>
<accession>A0A0F4LQ41</accession>
<dbReference type="STRING" id="1218492.JG30_11100"/>
<dbReference type="EMBL" id="JXJQ01000009">
    <property type="protein sequence ID" value="KJY60922.1"/>
    <property type="molecule type" value="Genomic_DNA"/>
</dbReference>
<dbReference type="Pfam" id="PF01205">
    <property type="entry name" value="Impact_N"/>
    <property type="match status" value="1"/>
</dbReference>
<comment type="caution">
    <text evidence="4">The sequence shown here is derived from an EMBL/GenBank/DDBJ whole genome shotgun (WGS) entry which is preliminary data.</text>
</comment>
<dbReference type="SUPFAM" id="SSF54211">
    <property type="entry name" value="Ribosomal protein S5 domain 2-like"/>
    <property type="match status" value="1"/>
</dbReference>
<evidence type="ECO:0000256" key="1">
    <source>
        <dbReference type="ARBA" id="ARBA00007665"/>
    </source>
</evidence>
<dbReference type="InterPro" id="IPR020569">
    <property type="entry name" value="UPF0029_Impact_CS"/>
</dbReference>
<organism evidence="4 5">
    <name type="scientific">Bombilactobacillus mellifer</name>
    <dbReference type="NCBI Taxonomy" id="1218492"/>
    <lineage>
        <taxon>Bacteria</taxon>
        <taxon>Bacillati</taxon>
        <taxon>Bacillota</taxon>
        <taxon>Bacilli</taxon>
        <taxon>Lactobacillales</taxon>
        <taxon>Lactobacillaceae</taxon>
        <taxon>Bombilactobacillus</taxon>
    </lineage>
</organism>
<dbReference type="HOGENOM" id="CLU_083552_2_1_9"/>
<dbReference type="PANTHER" id="PTHR16301:SF20">
    <property type="entry name" value="IMPACT FAMILY MEMBER YIGZ"/>
    <property type="match status" value="1"/>
</dbReference>
<dbReference type="InterPro" id="IPR015796">
    <property type="entry name" value="Impact_YigZ-like"/>
</dbReference>
<comment type="similarity">
    <text evidence="1">Belongs to the IMPACT family.</text>
</comment>
<dbReference type="InterPro" id="IPR036956">
    <property type="entry name" value="Impact_N_sf"/>
</dbReference>
<evidence type="ECO:0000259" key="2">
    <source>
        <dbReference type="Pfam" id="PF01205"/>
    </source>
</evidence>
<dbReference type="Gene3D" id="3.30.70.240">
    <property type="match status" value="1"/>
</dbReference>
<dbReference type="InterPro" id="IPR023582">
    <property type="entry name" value="Impact"/>
</dbReference>
<evidence type="ECO:0000259" key="3">
    <source>
        <dbReference type="Pfam" id="PF09186"/>
    </source>
</evidence>
<dbReference type="OrthoDB" id="9813771at2"/>
<reference evidence="4 5" key="1">
    <citation type="submission" date="2015-01" db="EMBL/GenBank/DDBJ databases">
        <title>Comparative genomics of the lactic acid bacteria isolated from the honey bee gut.</title>
        <authorList>
            <person name="Ellegaard K.M."/>
            <person name="Tamarit D."/>
            <person name="Javelind E."/>
            <person name="Olofsson T."/>
            <person name="Andersson S.G."/>
            <person name="Vasquez A."/>
        </authorList>
    </citation>
    <scope>NUCLEOTIDE SEQUENCE [LARGE SCALE GENOMIC DNA]</scope>
    <source>
        <strain evidence="4 5">Bin4</strain>
    </source>
</reference>
<keyword evidence="5" id="KW-1185">Reference proteome</keyword>
<proteinExistence type="inferred from homology"/>
<sequence length="216" mass="24802">MISIAKYLTIAQNTHQEMIIKKSRFITRLYRIHTVAEAQEKIQQVKKIEYKATHNCSCYRVGNQLQQAHDDGEPQGTAGLPMLAALQQMQVQDVVAIVTRYFGGIKLGASGLIRAYRNSVVQTIQQVGLIQRIPLRQITLILNYHQYELIKLEINRQATKIQTTYTDQVQLKLWLPPIQVENLQQTLQNKLSQKIELQIGDLTYQEVPYSTTEKPV</sequence>
<name>A0A0F4LQ41_9LACO</name>
<dbReference type="GO" id="GO:0005737">
    <property type="term" value="C:cytoplasm"/>
    <property type="evidence" value="ECO:0007669"/>
    <property type="project" value="TreeGrafter"/>
</dbReference>
<dbReference type="InterPro" id="IPR020568">
    <property type="entry name" value="Ribosomal_Su5_D2-typ_SF"/>
</dbReference>
<dbReference type="AlphaFoldDB" id="A0A0F4LQ41"/>
<dbReference type="PROSITE" id="PS00910">
    <property type="entry name" value="UPF0029"/>
    <property type="match status" value="1"/>
</dbReference>
<evidence type="ECO:0008006" key="6">
    <source>
        <dbReference type="Google" id="ProtNLM"/>
    </source>
</evidence>
<dbReference type="Proteomes" id="UP000033558">
    <property type="component" value="Unassembled WGS sequence"/>
</dbReference>